<dbReference type="AlphaFoldDB" id="A0A7X0RLX0"/>
<proteinExistence type="predicted"/>
<feature type="domain" description="HTH merR-type" evidence="3">
    <location>
        <begin position="8"/>
        <end position="77"/>
    </location>
</feature>
<evidence type="ECO:0000313" key="4">
    <source>
        <dbReference type="EMBL" id="MBB6669875.1"/>
    </source>
</evidence>
<dbReference type="Proteomes" id="UP000547209">
    <property type="component" value="Unassembled WGS sequence"/>
</dbReference>
<keyword evidence="2" id="KW-0175">Coiled coil</keyword>
<dbReference type="GO" id="GO:0003677">
    <property type="term" value="F:DNA binding"/>
    <property type="evidence" value="ECO:0007669"/>
    <property type="project" value="UniProtKB-KW"/>
</dbReference>
<evidence type="ECO:0000256" key="1">
    <source>
        <dbReference type="ARBA" id="ARBA00023125"/>
    </source>
</evidence>
<name>A0A7X0RLX0_9BACL</name>
<evidence type="ECO:0000313" key="5">
    <source>
        <dbReference type="Proteomes" id="UP000547209"/>
    </source>
</evidence>
<dbReference type="PROSITE" id="PS50937">
    <property type="entry name" value="HTH_MERR_2"/>
    <property type="match status" value="1"/>
</dbReference>
<dbReference type="PANTHER" id="PTHR30204">
    <property type="entry name" value="REDOX-CYCLING DRUG-SENSING TRANSCRIPTIONAL ACTIVATOR SOXR"/>
    <property type="match status" value="1"/>
</dbReference>
<protein>
    <submittedName>
        <fullName evidence="4">MerR family transcriptional regulator</fullName>
    </submittedName>
</protein>
<comment type="caution">
    <text evidence="4">The sequence shown here is derived from an EMBL/GenBank/DDBJ whole genome shotgun (WGS) entry which is preliminary data.</text>
</comment>
<gene>
    <name evidence="4" type="ORF">H7C19_04145</name>
</gene>
<accession>A0A7X0RLX0</accession>
<dbReference type="GO" id="GO:0003700">
    <property type="term" value="F:DNA-binding transcription factor activity"/>
    <property type="evidence" value="ECO:0007669"/>
    <property type="project" value="InterPro"/>
</dbReference>
<dbReference type="EMBL" id="JACJVP010000005">
    <property type="protein sequence ID" value="MBB6669875.1"/>
    <property type="molecule type" value="Genomic_DNA"/>
</dbReference>
<evidence type="ECO:0000259" key="3">
    <source>
        <dbReference type="PROSITE" id="PS50937"/>
    </source>
</evidence>
<keyword evidence="5" id="KW-1185">Reference proteome</keyword>
<sequence length="172" mass="19738">MIISGQTQWKVGELAKLTGLTVRTLRFYDQIGLLSPTGYSDGGYRLYEEPDLSRLQQVLALKELGLQLDEIKSVLADPHYNPLEVVNLQVARLRDQIARQQQLLKELQNAASLMQANEPLNVEGFAKLLGMMKKSHESYFSERRTSMERYFDRLGDWLAQPSEANIHEEDDR</sequence>
<dbReference type="SMART" id="SM00422">
    <property type="entry name" value="HTH_MERR"/>
    <property type="match status" value="1"/>
</dbReference>
<dbReference type="SUPFAM" id="SSF46955">
    <property type="entry name" value="Putative DNA-binding domain"/>
    <property type="match status" value="1"/>
</dbReference>
<dbReference type="InterPro" id="IPR000551">
    <property type="entry name" value="MerR-type_HTH_dom"/>
</dbReference>
<reference evidence="4 5" key="1">
    <citation type="submission" date="2020-08" db="EMBL/GenBank/DDBJ databases">
        <title>Cohnella phylogeny.</title>
        <authorList>
            <person name="Dunlap C."/>
        </authorList>
    </citation>
    <scope>NUCLEOTIDE SEQUENCE [LARGE SCALE GENOMIC DNA]</scope>
    <source>
        <strain evidence="4 5">DSM 28246</strain>
    </source>
</reference>
<keyword evidence="1" id="KW-0238">DNA-binding</keyword>
<feature type="coiled-coil region" evidence="2">
    <location>
        <begin position="83"/>
        <end position="117"/>
    </location>
</feature>
<dbReference type="Pfam" id="PF13411">
    <property type="entry name" value="MerR_1"/>
    <property type="match status" value="1"/>
</dbReference>
<dbReference type="InterPro" id="IPR009061">
    <property type="entry name" value="DNA-bd_dom_put_sf"/>
</dbReference>
<evidence type="ECO:0000256" key="2">
    <source>
        <dbReference type="SAM" id="Coils"/>
    </source>
</evidence>
<dbReference type="InterPro" id="IPR047057">
    <property type="entry name" value="MerR_fam"/>
</dbReference>
<dbReference type="PANTHER" id="PTHR30204:SF90">
    <property type="entry name" value="HTH-TYPE TRANSCRIPTIONAL ACTIVATOR MTA"/>
    <property type="match status" value="1"/>
</dbReference>
<dbReference type="PROSITE" id="PS00552">
    <property type="entry name" value="HTH_MERR_1"/>
    <property type="match status" value="1"/>
</dbReference>
<dbReference type="Gene3D" id="1.10.1660.10">
    <property type="match status" value="1"/>
</dbReference>
<organism evidence="4 5">
    <name type="scientific">Cohnella nanjingensis</name>
    <dbReference type="NCBI Taxonomy" id="1387779"/>
    <lineage>
        <taxon>Bacteria</taxon>
        <taxon>Bacillati</taxon>
        <taxon>Bacillota</taxon>
        <taxon>Bacilli</taxon>
        <taxon>Bacillales</taxon>
        <taxon>Paenibacillaceae</taxon>
        <taxon>Cohnella</taxon>
    </lineage>
</organism>
<dbReference type="PRINTS" id="PR00040">
    <property type="entry name" value="HTHMERR"/>
</dbReference>
<dbReference type="CDD" id="cd01106">
    <property type="entry name" value="HTH_TipAL-Mta"/>
    <property type="match status" value="1"/>
</dbReference>
<dbReference type="RefSeq" id="WP_185141318.1">
    <property type="nucleotide sequence ID" value="NZ_JACJVP010000005.1"/>
</dbReference>